<proteinExistence type="predicted"/>
<dbReference type="EMBL" id="CM024811">
    <property type="protein sequence ID" value="KAG8004996.1"/>
    <property type="molecule type" value="Genomic_DNA"/>
</dbReference>
<reference evidence="1" key="1">
    <citation type="submission" date="2020-04" db="EMBL/GenBank/DDBJ databases">
        <title>A chromosome-scale assembly and high-density genetic map of the yellow drum (Nibea albiflora) genome.</title>
        <authorList>
            <person name="Xu D."/>
            <person name="Zhang W."/>
            <person name="Chen R."/>
            <person name="Tan P."/>
            <person name="Wang L."/>
            <person name="Song H."/>
            <person name="Tian L."/>
            <person name="Zhu Q."/>
            <person name="Wang B."/>
        </authorList>
    </citation>
    <scope>NUCLEOTIDE SEQUENCE</scope>
    <source>
        <strain evidence="1">ZJHYS-2018</strain>
    </source>
</reference>
<evidence type="ECO:0000313" key="1">
    <source>
        <dbReference type="EMBL" id="KAG8004996.1"/>
    </source>
</evidence>
<organism evidence="1 2">
    <name type="scientific">Nibea albiflora</name>
    <name type="common">Yellow drum</name>
    <name type="synonym">Corvina albiflora</name>
    <dbReference type="NCBI Taxonomy" id="240163"/>
    <lineage>
        <taxon>Eukaryota</taxon>
        <taxon>Metazoa</taxon>
        <taxon>Chordata</taxon>
        <taxon>Craniata</taxon>
        <taxon>Vertebrata</taxon>
        <taxon>Euteleostomi</taxon>
        <taxon>Actinopterygii</taxon>
        <taxon>Neopterygii</taxon>
        <taxon>Teleostei</taxon>
        <taxon>Neoteleostei</taxon>
        <taxon>Acanthomorphata</taxon>
        <taxon>Eupercaria</taxon>
        <taxon>Sciaenidae</taxon>
        <taxon>Nibea</taxon>
    </lineage>
</organism>
<keyword evidence="2" id="KW-1185">Reference proteome</keyword>
<name>A0ACB7ET16_NIBAL</name>
<gene>
    <name evidence="1" type="ORF">GBF38_010855</name>
</gene>
<dbReference type="Proteomes" id="UP000805704">
    <property type="component" value="Chromosome 23"/>
</dbReference>
<accession>A0ACB7ET16</accession>
<sequence length="208" mass="22589">MMLRCWDPEGRLREDPASLCRVMRSVRQSRRDDEGGELGIWVSRERTHIISTVFSCPILCLRSCCRLNSAFMLTDTPECRDLKIKPSAIKKTVASPRVNADISVSVGVVCFYHFSGDETSAAAAADSGVAGVPGDVKQVGRGYLIASCLQRHFSLRGLLQSGCYQGATRLAINGLLYAGKEARKWGGGWRGPGWVKLPSGSNLGRVLG</sequence>
<comment type="caution">
    <text evidence="1">The sequence shown here is derived from an EMBL/GenBank/DDBJ whole genome shotgun (WGS) entry which is preliminary data.</text>
</comment>
<evidence type="ECO:0000313" key="2">
    <source>
        <dbReference type="Proteomes" id="UP000805704"/>
    </source>
</evidence>
<protein>
    <submittedName>
        <fullName evidence="1">Uncharacterized protein</fullName>
    </submittedName>
</protein>